<keyword evidence="3 6" id="KW-0812">Transmembrane</keyword>
<feature type="domain" description="ABC-2 type transporter transmembrane" evidence="7">
    <location>
        <begin position="32"/>
        <end position="384"/>
    </location>
</feature>
<dbReference type="GO" id="GO:0005886">
    <property type="term" value="C:plasma membrane"/>
    <property type="evidence" value="ECO:0007669"/>
    <property type="project" value="UniProtKB-SubCell"/>
</dbReference>
<dbReference type="EMBL" id="JAOTPL010000013">
    <property type="protein sequence ID" value="MCU7694759.1"/>
    <property type="molecule type" value="Genomic_DNA"/>
</dbReference>
<reference evidence="8" key="1">
    <citation type="submission" date="2022-10" db="EMBL/GenBank/DDBJ databases">
        <authorList>
            <person name="Kim H.S."/>
            <person name="Kim J.-S."/>
            <person name="Suh M.K."/>
            <person name="Eom M.K."/>
            <person name="Lee J.-S."/>
        </authorList>
    </citation>
    <scope>NUCLEOTIDE SEQUENCE</scope>
    <source>
        <strain evidence="8">LIP-5</strain>
    </source>
</reference>
<evidence type="ECO:0000256" key="4">
    <source>
        <dbReference type="ARBA" id="ARBA00022989"/>
    </source>
</evidence>
<evidence type="ECO:0000256" key="2">
    <source>
        <dbReference type="ARBA" id="ARBA00022475"/>
    </source>
</evidence>
<evidence type="ECO:0000313" key="8">
    <source>
        <dbReference type="EMBL" id="MCU7694759.1"/>
    </source>
</evidence>
<evidence type="ECO:0000259" key="7">
    <source>
        <dbReference type="Pfam" id="PF12698"/>
    </source>
</evidence>
<comment type="subcellular location">
    <subcellularLocation>
        <location evidence="1">Cell membrane</location>
        <topology evidence="1">Multi-pass membrane protein</topology>
    </subcellularLocation>
</comment>
<feature type="transmembrane region" description="Helical" evidence="6">
    <location>
        <begin position="368"/>
        <end position="388"/>
    </location>
</feature>
<evidence type="ECO:0000256" key="5">
    <source>
        <dbReference type="ARBA" id="ARBA00023136"/>
    </source>
</evidence>
<dbReference type="Proteomes" id="UP001209317">
    <property type="component" value="Unassembled WGS sequence"/>
</dbReference>
<keyword evidence="5 6" id="KW-0472">Membrane</keyword>
<dbReference type="Pfam" id="PF12698">
    <property type="entry name" value="ABC2_membrane_3"/>
    <property type="match status" value="1"/>
</dbReference>
<evidence type="ECO:0000256" key="6">
    <source>
        <dbReference type="SAM" id="Phobius"/>
    </source>
</evidence>
<dbReference type="PANTHER" id="PTHR30294:SF46">
    <property type="entry name" value="ABC TRANSPORTER PERMEASE"/>
    <property type="match status" value="1"/>
</dbReference>
<proteinExistence type="predicted"/>
<organism evidence="8 9">
    <name type="scientific">Haoranjiania flava</name>
    <dbReference type="NCBI Taxonomy" id="1856322"/>
    <lineage>
        <taxon>Bacteria</taxon>
        <taxon>Pseudomonadati</taxon>
        <taxon>Bacteroidota</taxon>
        <taxon>Chitinophagia</taxon>
        <taxon>Chitinophagales</taxon>
        <taxon>Chitinophagaceae</taxon>
        <taxon>Haoranjiania</taxon>
    </lineage>
</organism>
<keyword evidence="2" id="KW-1003">Cell membrane</keyword>
<dbReference type="GO" id="GO:0140359">
    <property type="term" value="F:ABC-type transporter activity"/>
    <property type="evidence" value="ECO:0007669"/>
    <property type="project" value="InterPro"/>
</dbReference>
<dbReference type="InterPro" id="IPR013525">
    <property type="entry name" value="ABC2_TM"/>
</dbReference>
<dbReference type="Gene3D" id="3.40.1710.10">
    <property type="entry name" value="abc type-2 transporter like domain"/>
    <property type="match status" value="1"/>
</dbReference>
<dbReference type="AlphaFoldDB" id="A0AAE3IN97"/>
<sequence>MIRSIINGFRQIQVYFIGEVKEIFRDSGTVVLFIIAMLAYPVIYAIGYMEETATEIPVAFVNLNDGALSHKLGRMIDATEQVRIVSRVSSLQEAEELYYRNEVAGVIVVDRDFEKDILSGRQGNVSVYSDASHFLLYKQVYSATVYASQTLGAAVEVNSLINKGKTMEQALVMREPLSIKTYNLYNPAGGYASFIVPAILIILVQQTLLIGIGLLYGKHNERRSYHYLKDGMRRPFEEIKIIIGQTMAFMLIYLVTTFLIMGLFYRWMALPDKSGLLNTYLLMIPYLAAVSFMGISIGLLFSKRVYALLFLVFLSPILFFISGVAWPVEALPPLLYKASYILPSTPMVNAFIRLRVMGASLQSVSPEFNILLVQMLAYFLLAAIVYRIKLKRLRQEMAAL</sequence>
<feature type="transmembrane region" description="Helical" evidence="6">
    <location>
        <begin position="280"/>
        <end position="301"/>
    </location>
</feature>
<name>A0AAE3IN97_9BACT</name>
<dbReference type="PANTHER" id="PTHR30294">
    <property type="entry name" value="MEMBRANE COMPONENT OF ABC TRANSPORTER YHHJ-RELATED"/>
    <property type="match status" value="1"/>
</dbReference>
<keyword evidence="9" id="KW-1185">Reference proteome</keyword>
<feature type="transmembrane region" description="Helical" evidence="6">
    <location>
        <begin position="30"/>
        <end position="49"/>
    </location>
</feature>
<protein>
    <submittedName>
        <fullName evidence="8">ABC transporter permease</fullName>
    </submittedName>
</protein>
<feature type="transmembrane region" description="Helical" evidence="6">
    <location>
        <begin position="308"/>
        <end position="328"/>
    </location>
</feature>
<feature type="transmembrane region" description="Helical" evidence="6">
    <location>
        <begin position="191"/>
        <end position="216"/>
    </location>
</feature>
<accession>A0AAE3IN97</accession>
<evidence type="ECO:0000313" key="9">
    <source>
        <dbReference type="Proteomes" id="UP001209317"/>
    </source>
</evidence>
<gene>
    <name evidence="8" type="ORF">OD355_09560</name>
</gene>
<evidence type="ECO:0000256" key="1">
    <source>
        <dbReference type="ARBA" id="ARBA00004651"/>
    </source>
</evidence>
<comment type="caution">
    <text evidence="8">The sequence shown here is derived from an EMBL/GenBank/DDBJ whole genome shotgun (WGS) entry which is preliminary data.</text>
</comment>
<dbReference type="RefSeq" id="WP_263038245.1">
    <property type="nucleotide sequence ID" value="NZ_JAOTPL010000013.1"/>
</dbReference>
<feature type="transmembrane region" description="Helical" evidence="6">
    <location>
        <begin position="242"/>
        <end position="268"/>
    </location>
</feature>
<dbReference type="InterPro" id="IPR051449">
    <property type="entry name" value="ABC-2_transporter_component"/>
</dbReference>
<keyword evidence="4 6" id="KW-1133">Transmembrane helix</keyword>
<evidence type="ECO:0000256" key="3">
    <source>
        <dbReference type="ARBA" id="ARBA00022692"/>
    </source>
</evidence>